<reference evidence="5" key="1">
    <citation type="submission" date="2020-11" db="EMBL/GenBank/DDBJ databases">
        <authorList>
            <person name="Whitehead M."/>
        </authorList>
    </citation>
    <scope>NUCLEOTIDE SEQUENCE</scope>
    <source>
        <strain evidence="5">EGII</strain>
    </source>
</reference>
<evidence type="ECO:0000313" key="6">
    <source>
        <dbReference type="Proteomes" id="UP000606786"/>
    </source>
</evidence>
<feature type="coiled-coil region" evidence="3">
    <location>
        <begin position="7"/>
        <end position="48"/>
    </location>
</feature>
<proteinExistence type="inferred from homology"/>
<dbReference type="Proteomes" id="UP000606786">
    <property type="component" value="Unassembled WGS sequence"/>
</dbReference>
<evidence type="ECO:0000313" key="5">
    <source>
        <dbReference type="EMBL" id="CAD6994960.1"/>
    </source>
</evidence>
<dbReference type="InterPro" id="IPR042426">
    <property type="entry name" value="CDPF1"/>
</dbReference>
<organism evidence="5 6">
    <name type="scientific">Ceratitis capitata</name>
    <name type="common">Mediterranean fruit fly</name>
    <name type="synonym">Tephritis capitata</name>
    <dbReference type="NCBI Taxonomy" id="7213"/>
    <lineage>
        <taxon>Eukaryota</taxon>
        <taxon>Metazoa</taxon>
        <taxon>Ecdysozoa</taxon>
        <taxon>Arthropoda</taxon>
        <taxon>Hexapoda</taxon>
        <taxon>Insecta</taxon>
        <taxon>Pterygota</taxon>
        <taxon>Neoptera</taxon>
        <taxon>Endopterygota</taxon>
        <taxon>Diptera</taxon>
        <taxon>Brachycera</taxon>
        <taxon>Muscomorpha</taxon>
        <taxon>Tephritoidea</taxon>
        <taxon>Tephritidae</taxon>
        <taxon>Ceratitis</taxon>
        <taxon>Ceratitis</taxon>
    </lineage>
</organism>
<feature type="domain" description="Cysteine-rich DPF motif" evidence="4">
    <location>
        <begin position="56"/>
        <end position="155"/>
    </location>
</feature>
<dbReference type="InterPro" id="IPR018785">
    <property type="entry name" value="CDPF1_dom"/>
</dbReference>
<accession>A0A811U8Y8</accession>
<dbReference type="PANTHER" id="PTHR31849:SF1">
    <property type="entry name" value="CYSTEINE-RICH DPF MOTIF DOMAIN-CONTAINING PROTEIN 1"/>
    <property type="match status" value="1"/>
</dbReference>
<dbReference type="Pfam" id="PF10170">
    <property type="entry name" value="C6_DPF"/>
    <property type="match status" value="1"/>
</dbReference>
<gene>
    <name evidence="5" type="ORF">CCAP1982_LOCUS3692</name>
</gene>
<dbReference type="PANTHER" id="PTHR31849">
    <property type="entry name" value="CYSTEINE-RICH PDF MOTIF DOMAIN-CONTAINING PROTEIN 1"/>
    <property type="match status" value="1"/>
</dbReference>
<protein>
    <recommendedName>
        <fullName evidence="2">Cysteine-rich DPF motif domain-containing protein 1</fullName>
    </recommendedName>
</protein>
<comment type="caution">
    <text evidence="5">The sequence shown here is derived from an EMBL/GenBank/DDBJ whole genome shotgun (WGS) entry which is preliminary data.</text>
</comment>
<name>A0A811U8Y8_CERCA</name>
<evidence type="ECO:0000259" key="4">
    <source>
        <dbReference type="Pfam" id="PF10170"/>
    </source>
</evidence>
<dbReference type="PRINTS" id="PR01995">
    <property type="entry name" value="UPF0595"/>
</dbReference>
<evidence type="ECO:0000256" key="3">
    <source>
        <dbReference type="SAM" id="Coils"/>
    </source>
</evidence>
<sequence length="163" mass="18717">MDGTEAFKESLDNNEDVQLNVKNEEEEIAVLEAEANCLNSEKQEAKFNERVPNIDFQCGICDMTESVHYYGKRPPFLYGLQLLEDSFVMRDPFQPPPLRWKPKSEYFVVIGAKCSVCQKIVCKGTECSFYYTCTYCLNCAKNCLDVAPTEVQAKLRKQLEQDK</sequence>
<evidence type="ECO:0000256" key="1">
    <source>
        <dbReference type="ARBA" id="ARBA00007917"/>
    </source>
</evidence>
<dbReference type="AlphaFoldDB" id="A0A811U8Y8"/>
<dbReference type="OrthoDB" id="191995at2759"/>
<evidence type="ECO:0000256" key="2">
    <source>
        <dbReference type="ARBA" id="ARBA00014801"/>
    </source>
</evidence>
<keyword evidence="6" id="KW-1185">Reference proteome</keyword>
<keyword evidence="3" id="KW-0175">Coiled coil</keyword>
<comment type="similarity">
    <text evidence="1">Belongs to the CDPF1 family.</text>
</comment>
<dbReference type="EMBL" id="CAJHJT010000001">
    <property type="protein sequence ID" value="CAD6994960.1"/>
    <property type="molecule type" value="Genomic_DNA"/>
</dbReference>